<evidence type="ECO:0000313" key="3">
    <source>
        <dbReference type="Proteomes" id="UP000440694"/>
    </source>
</evidence>
<dbReference type="GO" id="GO:0016491">
    <property type="term" value="F:oxidoreductase activity"/>
    <property type="evidence" value="ECO:0007669"/>
    <property type="project" value="TreeGrafter"/>
</dbReference>
<dbReference type="EMBL" id="WMBQ01000001">
    <property type="protein sequence ID" value="MTD93243.1"/>
    <property type="molecule type" value="Genomic_DNA"/>
</dbReference>
<accession>A0A6I3KFU1</accession>
<sequence length="100" mass="11501">MFVVVVFLEAEGGRQDELAGALRVHARTCREREAGCQRYDISVDPLEGAAFLLYQIYDDEAAHLAHREMPHYADFRVLTDPWTKSRRVLTYRAVDLTDDT</sequence>
<organism evidence="2 3">
    <name type="scientific">Hyphomicrobium album</name>
    <dbReference type="NCBI Taxonomy" id="2665159"/>
    <lineage>
        <taxon>Bacteria</taxon>
        <taxon>Pseudomonadati</taxon>
        <taxon>Pseudomonadota</taxon>
        <taxon>Alphaproteobacteria</taxon>
        <taxon>Hyphomicrobiales</taxon>
        <taxon>Hyphomicrobiaceae</taxon>
        <taxon>Hyphomicrobium</taxon>
    </lineage>
</organism>
<keyword evidence="3" id="KW-1185">Reference proteome</keyword>
<protein>
    <recommendedName>
        <fullName evidence="1">ABM domain-containing protein</fullName>
    </recommendedName>
</protein>
<comment type="caution">
    <text evidence="2">The sequence shown here is derived from an EMBL/GenBank/DDBJ whole genome shotgun (WGS) entry which is preliminary data.</text>
</comment>
<dbReference type="RefSeq" id="WP_154737800.1">
    <property type="nucleotide sequence ID" value="NZ_WMBQ01000001.1"/>
</dbReference>
<evidence type="ECO:0000259" key="1">
    <source>
        <dbReference type="PROSITE" id="PS51725"/>
    </source>
</evidence>
<dbReference type="Gene3D" id="3.30.70.100">
    <property type="match status" value="1"/>
</dbReference>
<dbReference type="GO" id="GO:0005829">
    <property type="term" value="C:cytosol"/>
    <property type="evidence" value="ECO:0007669"/>
    <property type="project" value="TreeGrafter"/>
</dbReference>
<feature type="domain" description="ABM" evidence="1">
    <location>
        <begin position="2"/>
        <end position="91"/>
    </location>
</feature>
<proteinExistence type="predicted"/>
<dbReference type="InterPro" id="IPR011008">
    <property type="entry name" value="Dimeric_a/b-barrel"/>
</dbReference>
<dbReference type="PROSITE" id="PS51725">
    <property type="entry name" value="ABM"/>
    <property type="match status" value="1"/>
</dbReference>
<dbReference type="Proteomes" id="UP000440694">
    <property type="component" value="Unassembled WGS sequence"/>
</dbReference>
<dbReference type="PANTHER" id="PTHR33336">
    <property type="entry name" value="QUINOL MONOOXYGENASE YGIN-RELATED"/>
    <property type="match status" value="1"/>
</dbReference>
<name>A0A6I3KFU1_9HYPH</name>
<dbReference type="PANTHER" id="PTHR33336:SF1">
    <property type="entry name" value="(4S)-4-HYDROXY-5-PHOSPHONOOXYPENTANE-2,3-DIONE ISOMERASE"/>
    <property type="match status" value="1"/>
</dbReference>
<evidence type="ECO:0000313" key="2">
    <source>
        <dbReference type="EMBL" id="MTD93243.1"/>
    </source>
</evidence>
<reference evidence="2 3" key="1">
    <citation type="submission" date="2019-11" db="EMBL/GenBank/DDBJ databases">
        <title>Identification of a novel strain.</title>
        <authorList>
            <person name="Xu Q."/>
            <person name="Wang G."/>
        </authorList>
    </citation>
    <scope>NUCLEOTIDE SEQUENCE [LARGE SCALE GENOMIC DNA]</scope>
    <source>
        <strain evidence="3">xq</strain>
    </source>
</reference>
<gene>
    <name evidence="2" type="ORF">GIW81_02710</name>
</gene>
<dbReference type="Pfam" id="PF03992">
    <property type="entry name" value="ABM"/>
    <property type="match status" value="1"/>
</dbReference>
<dbReference type="AlphaFoldDB" id="A0A6I3KFU1"/>
<dbReference type="InterPro" id="IPR050744">
    <property type="entry name" value="AI-2_Isomerase_LsrG"/>
</dbReference>
<dbReference type="InterPro" id="IPR007138">
    <property type="entry name" value="ABM_dom"/>
</dbReference>
<dbReference type="SUPFAM" id="SSF54909">
    <property type="entry name" value="Dimeric alpha+beta barrel"/>
    <property type="match status" value="1"/>
</dbReference>